<evidence type="ECO:0000313" key="3">
    <source>
        <dbReference type="EMBL" id="EQL01050.1"/>
    </source>
</evidence>
<dbReference type="EMBL" id="KE652608">
    <property type="protein sequence ID" value="EQL01050.1"/>
    <property type="molecule type" value="Genomic_DNA"/>
</dbReference>
<dbReference type="eggNOG" id="ENOG502SHT7">
    <property type="taxonomic scope" value="Eukaryota"/>
</dbReference>
<organism evidence="3 4">
    <name type="scientific">Ophiocordyceps sinensis (strain Co18 / CGMCC 3.14243)</name>
    <name type="common">Yarsagumba caterpillar fungus</name>
    <name type="synonym">Hirsutella sinensis</name>
    <dbReference type="NCBI Taxonomy" id="911162"/>
    <lineage>
        <taxon>Eukaryota</taxon>
        <taxon>Fungi</taxon>
        <taxon>Dikarya</taxon>
        <taxon>Ascomycota</taxon>
        <taxon>Pezizomycotina</taxon>
        <taxon>Sordariomycetes</taxon>
        <taxon>Hypocreomycetidae</taxon>
        <taxon>Hypocreales</taxon>
        <taxon>Ophiocordycipitaceae</taxon>
        <taxon>Ophiocordyceps</taxon>
    </lineage>
</organism>
<dbReference type="Proteomes" id="UP000019374">
    <property type="component" value="Unassembled WGS sequence"/>
</dbReference>
<dbReference type="AlphaFoldDB" id="T5A6F0"/>
<evidence type="ECO:0000256" key="2">
    <source>
        <dbReference type="SAM" id="Phobius"/>
    </source>
</evidence>
<feature type="transmembrane region" description="Helical" evidence="2">
    <location>
        <begin position="750"/>
        <end position="770"/>
    </location>
</feature>
<feature type="compositionally biased region" description="Low complexity" evidence="1">
    <location>
        <begin position="116"/>
        <end position="134"/>
    </location>
</feature>
<feature type="region of interest" description="Disordered" evidence="1">
    <location>
        <begin position="1"/>
        <end position="67"/>
    </location>
</feature>
<gene>
    <name evidence="3" type="ORF">OCS_03244</name>
</gene>
<keyword evidence="2" id="KW-0472">Membrane</keyword>
<keyword evidence="2" id="KW-0812">Transmembrane</keyword>
<proteinExistence type="predicted"/>
<sequence>MPPRNTQAPDAADSLRPHSWANETIASPQTSYSRRGPTDHRNIGAYHGMASARGPPETIALGDSVPSPPVAARDLGILPRADTSWPGATAVSGAEAGVSPNQSPPLTGGSLGGLLRGSSTMSSAAASPRLGLLSRRPRAPTTALERVKMAFSRRSTPSTETRLEPLGSSAGLEDVQEISGGADVEAEAGPGVEHSEDDEHEELDEAAFRAKFGMLSLASEIPGNELTLEHFSWGPDVLLVRDETGDASMRLPLHRPNRLVLALIRHEHRVARLGGLSASIRPYHLVRRAHAPHDGDGVCHAHIQDHRDAVRLGLHVLHRAGADAAVGGQQVSARHDAGRDDDAELGDRTGGAHQQPRHHVPQRLFHAPRGTVSGGNRGGDAVHAGLGCHGVAQADDGQVGVADARRHGSLVVRQQPVRDEDVPIPVPRGRRQRRSRVVPERAVLGAVVPQPAGLHEEVDRRYAMRASVVSPAINVMCVSVSRAELAPLVYTEWPHSRNAETGVGAQTKGLDGWEDDVPRFKRGPAARYFNRTVVDDIFRWGPAYGRWPPAFQFFPADHNLAVNASGFEADALYLLAKKAGMASYTLCEMRSWLSPKCSTHFNISGTAGATMRAHCEDAADVDAYHRKVQARNDSPGLAEKDWRNVAEQWRLSMDLNGGSYNNNASNARILTRLALHEARLDPALPSLAEALAAFGSSTLVVGAVDTPFRHGWALGAPDNILDAPGSPQEFEATVSTKEYQSGHNKAWKKAFYAVLVVVPLINLVCLVYFVRLEGLMTDFTDPLNTFVLAINSPPSARIKGSCGGGPQKPHFEVPWRVRHVEAANHYFFENDHRGPRGEKLQGQVGSTAMDYVQVPGSSARRLRSRQGWL</sequence>
<evidence type="ECO:0000313" key="4">
    <source>
        <dbReference type="Proteomes" id="UP000019374"/>
    </source>
</evidence>
<feature type="region of interest" description="Disordered" evidence="1">
    <location>
        <begin position="325"/>
        <end position="358"/>
    </location>
</feature>
<dbReference type="OrthoDB" id="4721035at2759"/>
<dbReference type="HOGENOM" id="CLU_330119_0_0_1"/>
<keyword evidence="2" id="KW-1133">Transmembrane helix</keyword>
<feature type="compositionally biased region" description="Polar residues" evidence="1">
    <location>
        <begin position="21"/>
        <end position="33"/>
    </location>
</feature>
<accession>T5A6F0</accession>
<feature type="region of interest" description="Disordered" evidence="1">
    <location>
        <begin position="91"/>
        <end position="174"/>
    </location>
</feature>
<reference evidence="3 4" key="1">
    <citation type="journal article" date="2013" name="Chin. Sci. Bull.">
        <title>Genome survey uncovers the secrets of sex and lifestyle in caterpillar fungus.</title>
        <authorList>
            <person name="Hu X."/>
            <person name="Zhang Y."/>
            <person name="Xiao G."/>
            <person name="Zheng P."/>
            <person name="Xia Y."/>
            <person name="Zhang X."/>
            <person name="St Leger R.J."/>
            <person name="Liu X."/>
            <person name="Wang C."/>
        </authorList>
    </citation>
    <scope>NUCLEOTIDE SEQUENCE [LARGE SCALE GENOMIC DNA]</scope>
    <source>
        <strain evidence="4">Co18 / CGMCC 3.14243</strain>
        <tissue evidence="3">Fruit-body</tissue>
    </source>
</reference>
<protein>
    <submittedName>
        <fullName evidence="3">Uncharacterized protein</fullName>
    </submittedName>
</protein>
<evidence type="ECO:0000256" key="1">
    <source>
        <dbReference type="SAM" id="MobiDB-lite"/>
    </source>
</evidence>
<name>T5A6F0_OPHSC</name>